<keyword evidence="3" id="KW-0614">Plasmid</keyword>
<dbReference type="PROSITE" id="PS50994">
    <property type="entry name" value="INTEGRASE"/>
    <property type="match status" value="1"/>
</dbReference>
<evidence type="ECO:0000313" key="4">
    <source>
        <dbReference type="Proteomes" id="UP000831181"/>
    </source>
</evidence>
<protein>
    <submittedName>
        <fullName evidence="3">IS3 family transposase</fullName>
    </submittedName>
</protein>
<dbReference type="PANTHER" id="PTHR46889:SF4">
    <property type="entry name" value="TRANSPOSASE INSO FOR INSERTION SEQUENCE ELEMENT IS911B-RELATED"/>
    <property type="match status" value="1"/>
</dbReference>
<proteinExistence type="predicted"/>
<dbReference type="RefSeq" id="WP_260115717.1">
    <property type="nucleotide sequence ID" value="NZ_CP093360.1"/>
</dbReference>
<accession>A0A976X4V4</accession>
<dbReference type="SUPFAM" id="SSF53098">
    <property type="entry name" value="Ribonuclease H-like"/>
    <property type="match status" value="1"/>
</dbReference>
<dbReference type="Gene3D" id="1.10.10.10">
    <property type="entry name" value="Winged helix-like DNA-binding domain superfamily/Winged helix DNA-binding domain"/>
    <property type="match status" value="1"/>
</dbReference>
<dbReference type="GO" id="GO:0043565">
    <property type="term" value="F:sequence-specific DNA binding"/>
    <property type="evidence" value="ECO:0007669"/>
    <property type="project" value="InterPro"/>
</dbReference>
<evidence type="ECO:0000259" key="2">
    <source>
        <dbReference type="PROSITE" id="PS50994"/>
    </source>
</evidence>
<dbReference type="InterPro" id="IPR001584">
    <property type="entry name" value="Integrase_cat-core"/>
</dbReference>
<geneLocation type="plasmid" evidence="3 4">
    <name>p1unnamed</name>
</geneLocation>
<dbReference type="GO" id="GO:0015074">
    <property type="term" value="P:DNA integration"/>
    <property type="evidence" value="ECO:0007669"/>
    <property type="project" value="InterPro"/>
</dbReference>
<dbReference type="InterPro" id="IPR025948">
    <property type="entry name" value="HTH-like_dom"/>
</dbReference>
<evidence type="ECO:0000256" key="1">
    <source>
        <dbReference type="ARBA" id="ARBA00002286"/>
    </source>
</evidence>
<dbReference type="PANTHER" id="PTHR46889">
    <property type="entry name" value="TRANSPOSASE INSF FOR INSERTION SEQUENCE IS3B-RELATED"/>
    <property type="match status" value="1"/>
</dbReference>
<comment type="function">
    <text evidence="1">Involved in the transposition of the insertion sequence.</text>
</comment>
<dbReference type="AlphaFoldDB" id="A0A976X4V4"/>
<dbReference type="SUPFAM" id="SSF48295">
    <property type="entry name" value="TrpR-like"/>
    <property type="match status" value="2"/>
</dbReference>
<dbReference type="InterPro" id="IPR050900">
    <property type="entry name" value="Transposase_IS3/IS150/IS904"/>
</dbReference>
<dbReference type="InterPro" id="IPR012337">
    <property type="entry name" value="RNaseH-like_sf"/>
</dbReference>
<dbReference type="InterPro" id="IPR010921">
    <property type="entry name" value="Trp_repressor/repl_initiator"/>
</dbReference>
<reference evidence="3" key="1">
    <citation type="journal article" date="2022" name="Int. J. Syst. Evol. Microbiol.">
        <title>Apilactobacillus apisilvae sp. nov., Nicolia spurrieriana gen. nov. sp. nov., Bombilactobacillus folatiphilus sp. nov. and Bombilactobacillus thymidiniphilus sp. nov., four new lactic acid bacterial isolates from stingless bees Tetragonula carbonaria and Austroplebeia australis.</title>
        <authorList>
            <person name="Oliphant S.A."/>
            <person name="Watson-Haigh N.S."/>
            <person name="Sumby K.M."/>
            <person name="Gardner J."/>
            <person name="Groom S."/>
            <person name="Jiranek V."/>
        </authorList>
    </citation>
    <scope>NUCLEOTIDE SEQUENCE</scope>
    <source>
        <strain evidence="3">SGEP1_A5</strain>
    </source>
</reference>
<dbReference type="KEGG" id="lbe:MOO44_00890"/>
<evidence type="ECO:0000313" key="3">
    <source>
        <dbReference type="EMBL" id="UQS85907.1"/>
    </source>
</evidence>
<organism evidence="3 4">
    <name type="scientific">Nicoliella spurrieriana</name>
    <dbReference type="NCBI Taxonomy" id="2925830"/>
    <lineage>
        <taxon>Bacteria</taxon>
        <taxon>Bacillati</taxon>
        <taxon>Bacillota</taxon>
        <taxon>Bacilli</taxon>
        <taxon>Lactobacillales</taxon>
        <taxon>Lactobacillaceae</taxon>
        <taxon>Nicoliella</taxon>
    </lineage>
</organism>
<dbReference type="InterPro" id="IPR036388">
    <property type="entry name" value="WH-like_DNA-bd_sf"/>
</dbReference>
<gene>
    <name evidence="3" type="ORF">MOO44_00890</name>
</gene>
<feature type="domain" description="Integrase catalytic" evidence="2">
    <location>
        <begin position="274"/>
        <end position="430"/>
    </location>
</feature>
<dbReference type="Pfam" id="PF13276">
    <property type="entry name" value="HTH_21"/>
    <property type="match status" value="1"/>
</dbReference>
<sequence length="430" mass="50128">MAKYSSALKLKVVLEYLSGIGSTTLNRKYDIKGSATIYSWVTAYKNFGKSGLIAKHFDQEYSYMYKLKVLKWMHLYQKSYPETALHFNIASPSSIFTWQRRLENGSLYLMNKHKSHQKNVLTNSVVKQIKILKKQNLTLSIKLEYEKLLRNNDRYESVELLIQKFSNVALSKILSSISFPKSSYYYHKKASLSKRNNELDNKVKQAVKSHPAYGYRRITALFNNNGNHVNHKRIQRIMQKYSLQCQLFGKRKRKYNSYRGQVGHIADNVLNGVFSSNNFGEKITTDVSEFRYGNEDINHRVYLSPVMDLYSDKIIAYGINSHPTVALTLKPLIRTLDNIQDTFDHPIVHSDQGIQYQSHVWVQTLKKYGAIQSMSRKGTCLDNAQMESFFHIMKIEMMNKHYDTKKSLIHAMKSWIKDYNDNRIKAKLGY</sequence>
<dbReference type="Proteomes" id="UP000831181">
    <property type="component" value="Plasmid p1unnamed"/>
</dbReference>
<keyword evidence="4" id="KW-1185">Reference proteome</keyword>
<dbReference type="InterPro" id="IPR048020">
    <property type="entry name" value="Transpos_IS3"/>
</dbReference>
<name>A0A976X4V4_9LACO</name>
<dbReference type="EMBL" id="CP093360">
    <property type="protein sequence ID" value="UQS85907.1"/>
    <property type="molecule type" value="Genomic_DNA"/>
</dbReference>
<dbReference type="InterPro" id="IPR036397">
    <property type="entry name" value="RNaseH_sf"/>
</dbReference>
<dbReference type="NCBIfam" id="NF033516">
    <property type="entry name" value="transpos_IS3"/>
    <property type="match status" value="1"/>
</dbReference>
<dbReference type="Pfam" id="PF00665">
    <property type="entry name" value="rve"/>
    <property type="match status" value="1"/>
</dbReference>
<dbReference type="Gene3D" id="3.30.420.10">
    <property type="entry name" value="Ribonuclease H-like superfamily/Ribonuclease H"/>
    <property type="match status" value="1"/>
</dbReference>